<keyword evidence="5" id="KW-0964">Secreted</keyword>
<keyword evidence="4" id="KW-0217">Developmental protein</keyword>
<dbReference type="InterPro" id="IPR036278">
    <property type="entry name" value="Sialidase_sf"/>
</dbReference>
<feature type="domain" description="Reelin" evidence="23">
    <location>
        <begin position="404"/>
        <end position="564"/>
    </location>
</feature>
<dbReference type="PROSITE" id="PS00022">
    <property type="entry name" value="EGF_1"/>
    <property type="match status" value="5"/>
</dbReference>
<evidence type="ECO:0000256" key="18">
    <source>
        <dbReference type="ARBA" id="ARBA00023773"/>
    </source>
</evidence>
<evidence type="ECO:0000256" key="11">
    <source>
        <dbReference type="ARBA" id="ARBA00022801"/>
    </source>
</evidence>
<evidence type="ECO:0000256" key="3">
    <source>
        <dbReference type="ARBA" id="ARBA00006269"/>
    </source>
</evidence>
<dbReference type="CDD" id="cd08544">
    <property type="entry name" value="Reeler"/>
    <property type="match status" value="1"/>
</dbReference>
<dbReference type="GO" id="GO:0005634">
    <property type="term" value="C:nucleus"/>
    <property type="evidence" value="ECO:0007669"/>
    <property type="project" value="UniProtKB-SubCell"/>
</dbReference>
<evidence type="ECO:0000256" key="7">
    <source>
        <dbReference type="ARBA" id="ARBA00022670"/>
    </source>
</evidence>
<keyword evidence="7" id="KW-0645">Protease</keyword>
<evidence type="ECO:0000256" key="15">
    <source>
        <dbReference type="ARBA" id="ARBA00022840"/>
    </source>
</evidence>
<organism evidence="24 25">
    <name type="scientific">Pinctada imbricata</name>
    <name type="common">Atlantic pearl-oyster</name>
    <name type="synonym">Pinctada martensii</name>
    <dbReference type="NCBI Taxonomy" id="66713"/>
    <lineage>
        <taxon>Eukaryota</taxon>
        <taxon>Metazoa</taxon>
        <taxon>Spiralia</taxon>
        <taxon>Lophotrochozoa</taxon>
        <taxon>Mollusca</taxon>
        <taxon>Bivalvia</taxon>
        <taxon>Autobranchia</taxon>
        <taxon>Pteriomorphia</taxon>
        <taxon>Pterioida</taxon>
        <taxon>Pterioidea</taxon>
        <taxon>Pteriidae</taxon>
        <taxon>Pinctada</taxon>
    </lineage>
</organism>
<dbReference type="SMART" id="SM00181">
    <property type="entry name" value="EGF"/>
    <property type="match status" value="7"/>
</dbReference>
<keyword evidence="17" id="KW-0539">Nucleus</keyword>
<comment type="caution">
    <text evidence="24">The sequence shown here is derived from an EMBL/GenBank/DDBJ whole genome shotgun (WGS) entry which is preliminary data.</text>
</comment>
<dbReference type="InterPro" id="IPR041664">
    <property type="entry name" value="AAA_16"/>
</dbReference>
<evidence type="ECO:0000256" key="2">
    <source>
        <dbReference type="ARBA" id="ARBA00004498"/>
    </source>
</evidence>
<dbReference type="Pfam" id="PF14630">
    <property type="entry name" value="ORC5_C"/>
    <property type="match status" value="1"/>
</dbReference>
<evidence type="ECO:0000256" key="1">
    <source>
        <dbReference type="ARBA" id="ARBA00004123"/>
    </source>
</evidence>
<keyword evidence="8" id="KW-0235">DNA replication</keyword>
<dbReference type="Gene3D" id="2.60.120.260">
    <property type="entry name" value="Galactose-binding domain-like"/>
    <property type="match status" value="19"/>
</dbReference>
<dbReference type="GO" id="GO:0007417">
    <property type="term" value="P:central nervous system development"/>
    <property type="evidence" value="ECO:0007669"/>
    <property type="project" value="InterPro"/>
</dbReference>
<name>A0AA88YLL0_PINIB</name>
<dbReference type="PANTHER" id="PTHR11841:SF1">
    <property type="entry name" value="REELIN"/>
    <property type="match status" value="1"/>
</dbReference>
<evidence type="ECO:0000256" key="6">
    <source>
        <dbReference type="ARBA" id="ARBA00022530"/>
    </source>
</evidence>
<dbReference type="CDD" id="cd08526">
    <property type="entry name" value="Reelin_subrepeat_2"/>
    <property type="match status" value="3"/>
</dbReference>
<dbReference type="InterPro" id="IPR047088">
    <property type="entry name" value="ORC5_C"/>
</dbReference>
<evidence type="ECO:0000256" key="5">
    <source>
        <dbReference type="ARBA" id="ARBA00022525"/>
    </source>
</evidence>
<dbReference type="PROSITE" id="PS51019">
    <property type="entry name" value="REELIN"/>
    <property type="match status" value="1"/>
</dbReference>
<gene>
    <name evidence="24" type="ORF">FSP39_018199</name>
</gene>
<dbReference type="PROSITE" id="PS01186">
    <property type="entry name" value="EGF_2"/>
    <property type="match status" value="6"/>
</dbReference>
<keyword evidence="25" id="KW-1185">Reference proteome</keyword>
<dbReference type="GO" id="GO:0046872">
    <property type="term" value="F:metal ion binding"/>
    <property type="evidence" value="ECO:0007669"/>
    <property type="project" value="UniProtKB-KW"/>
</dbReference>
<reference evidence="24" key="1">
    <citation type="submission" date="2019-08" db="EMBL/GenBank/DDBJ databases">
        <title>The improved chromosome-level genome for the pearl oyster Pinctada fucata martensii using PacBio sequencing and Hi-C.</title>
        <authorList>
            <person name="Zheng Z."/>
        </authorList>
    </citation>
    <scope>NUCLEOTIDE SEQUENCE</scope>
    <source>
        <strain evidence="24">ZZ-2019</strain>
        <tissue evidence="24">Adductor muscle</tissue>
    </source>
</reference>
<dbReference type="SUPFAM" id="SSF110296">
    <property type="entry name" value="Oligoxyloglucan reducing end-specific cellobiohydrolase"/>
    <property type="match status" value="1"/>
</dbReference>
<evidence type="ECO:0000256" key="10">
    <source>
        <dbReference type="ARBA" id="ARBA00022741"/>
    </source>
</evidence>
<dbReference type="Gene3D" id="2.60.40.4060">
    <property type="entry name" value="Reeler domain"/>
    <property type="match status" value="1"/>
</dbReference>
<evidence type="ECO:0000256" key="8">
    <source>
        <dbReference type="ARBA" id="ARBA00022705"/>
    </source>
</evidence>
<evidence type="ECO:0000256" key="20">
    <source>
        <dbReference type="ARBA" id="ARBA00044961"/>
    </source>
</evidence>
<dbReference type="Pfam" id="PF21639">
    <property type="entry name" value="ORC5_lid"/>
    <property type="match status" value="1"/>
</dbReference>
<keyword evidence="13" id="KW-0862">Zinc</keyword>
<proteinExistence type="inferred from homology"/>
<keyword evidence="14" id="KW-0106">Calcium</keyword>
<evidence type="ECO:0000313" key="24">
    <source>
        <dbReference type="EMBL" id="KAK3103287.1"/>
    </source>
</evidence>
<keyword evidence="10" id="KW-0547">Nucleotide-binding</keyword>
<dbReference type="GO" id="GO:0008236">
    <property type="term" value="F:serine-type peptidase activity"/>
    <property type="evidence" value="ECO:0007669"/>
    <property type="project" value="UniProtKB-KW"/>
</dbReference>
<dbReference type="Gene3D" id="3.40.50.300">
    <property type="entry name" value="P-loop containing nucleotide triphosphate hydrolases"/>
    <property type="match status" value="1"/>
</dbReference>
<dbReference type="GO" id="GO:0006260">
    <property type="term" value="P:DNA replication"/>
    <property type="evidence" value="ECO:0007669"/>
    <property type="project" value="UniProtKB-KW"/>
</dbReference>
<comment type="function">
    <text evidence="21">Extracellular matrix serine protease secreted by pioneer neurons that plays a role in layering of neurons in the cerebral cortex and cerebellum by coordinating cell positioning during neurodevelopment. Regulates microtubule function in neurons and neuronal migration. Binding to the extracellular domains of lipoprotein receptors VLDLR and LRP8/APOER2 induces tyrosine phosphorylation of DAB1 and modulation of TAU phosphorylation. Affects migration of sympathetic preganglionic neurons in the spinal cord, where it seems to act as a barrier to neuronal migration. Enzymatic activity is important for the modulation of cell adhesion.</text>
</comment>
<keyword evidence="12" id="KW-0720">Serine protease</keyword>
<evidence type="ECO:0000256" key="21">
    <source>
        <dbReference type="ARBA" id="ARBA00046064"/>
    </source>
</evidence>
<keyword evidence="15" id="KW-0067">ATP-binding</keyword>
<dbReference type="FunFam" id="3.40.50.300:FF:000673">
    <property type="entry name" value="Origin recognition complex subunit 5"/>
    <property type="match status" value="1"/>
</dbReference>
<dbReference type="InterPro" id="IPR000742">
    <property type="entry name" value="EGF"/>
</dbReference>
<dbReference type="EMBL" id="VSWD01000005">
    <property type="protein sequence ID" value="KAK3103287.1"/>
    <property type="molecule type" value="Genomic_DNA"/>
</dbReference>
<dbReference type="GO" id="GO:0006508">
    <property type="term" value="P:proteolysis"/>
    <property type="evidence" value="ECO:0007669"/>
    <property type="project" value="UniProtKB-KW"/>
</dbReference>
<dbReference type="SUPFAM" id="SSF50939">
    <property type="entry name" value="Sialidases"/>
    <property type="match status" value="2"/>
</dbReference>
<dbReference type="Pfam" id="PF13191">
    <property type="entry name" value="AAA_16"/>
    <property type="match status" value="1"/>
</dbReference>
<accession>A0AA88YLL0</accession>
<keyword evidence="16" id="KW-0130">Cell adhesion</keyword>
<dbReference type="InterPro" id="IPR002861">
    <property type="entry name" value="Reeler_dom"/>
</dbReference>
<evidence type="ECO:0000259" key="23">
    <source>
        <dbReference type="PROSITE" id="PS51019"/>
    </source>
</evidence>
<dbReference type="FunFam" id="2.60.120.260:FF:000003">
    <property type="entry name" value="Reelin"/>
    <property type="match status" value="4"/>
</dbReference>
<evidence type="ECO:0000256" key="13">
    <source>
        <dbReference type="ARBA" id="ARBA00022833"/>
    </source>
</evidence>
<keyword evidence="6" id="KW-0272">Extracellular matrix</keyword>
<evidence type="ECO:0000313" key="25">
    <source>
        <dbReference type="Proteomes" id="UP001186944"/>
    </source>
</evidence>
<comment type="similarity">
    <text evidence="18">Belongs to the reelin family.</text>
</comment>
<evidence type="ECO:0000256" key="4">
    <source>
        <dbReference type="ARBA" id="ARBA00022473"/>
    </source>
</evidence>
<comment type="subunit">
    <text evidence="20">Oligomer of disulfide-linked homodimers.</text>
</comment>
<comment type="similarity">
    <text evidence="3">Belongs to the ORC5 family.</text>
</comment>
<evidence type="ECO:0000256" key="17">
    <source>
        <dbReference type="ARBA" id="ARBA00023242"/>
    </source>
</evidence>
<dbReference type="Pfam" id="PF21471">
    <property type="entry name" value="Reelin_subrepeat-B"/>
    <property type="match status" value="18"/>
</dbReference>
<dbReference type="InterPro" id="IPR027417">
    <property type="entry name" value="P-loop_NTPase"/>
</dbReference>
<dbReference type="GO" id="GO:0001764">
    <property type="term" value="P:neuron migration"/>
    <property type="evidence" value="ECO:0007669"/>
    <property type="project" value="InterPro"/>
</dbReference>
<dbReference type="GO" id="GO:0007155">
    <property type="term" value="P:cell adhesion"/>
    <property type="evidence" value="ECO:0007669"/>
    <property type="project" value="UniProtKB-KW"/>
</dbReference>
<evidence type="ECO:0000256" key="16">
    <source>
        <dbReference type="ARBA" id="ARBA00022889"/>
    </source>
</evidence>
<dbReference type="GO" id="GO:0070325">
    <property type="term" value="F:lipoprotein particle receptor binding"/>
    <property type="evidence" value="ECO:0007669"/>
    <property type="project" value="InterPro"/>
</dbReference>
<dbReference type="InterPro" id="IPR034968">
    <property type="entry name" value="Reelin"/>
</dbReference>
<dbReference type="InterPro" id="IPR042307">
    <property type="entry name" value="Reeler_sf"/>
</dbReference>
<dbReference type="SUPFAM" id="SSF52540">
    <property type="entry name" value="P-loop containing nucleoside triphosphate hydrolases"/>
    <property type="match status" value="1"/>
</dbReference>
<dbReference type="GO" id="GO:0005524">
    <property type="term" value="F:ATP binding"/>
    <property type="evidence" value="ECO:0007669"/>
    <property type="project" value="UniProtKB-KW"/>
</dbReference>
<evidence type="ECO:0000256" key="14">
    <source>
        <dbReference type="ARBA" id="ARBA00022837"/>
    </source>
</evidence>
<dbReference type="InterPro" id="IPR048866">
    <property type="entry name" value="ORC5_lid"/>
</dbReference>
<sequence length="3785" mass="426182">MAVPSIFIYGHTGTGKSMVVNTVFQTLGLPHVLINCIECYSSRFLYETILNHFHGSISYHSDPGSLMKCDNMNDFVRMFRQVSEERGLNEETVYIVLDKAERLREMDANILPALLRLQELVSLLILPAVLRLQELVSLWSDFNRSAIRLQELTNQNVCVILLTEIVWEKFRTGTGYCEPLVLHFPDYNRDELIEIMSGSPPTGYSEDFYRTYLNLVLGVFQLVCRDLIELQHLATINFRKYTEPLESLGPDEIPDARKLWKNVEPHLKKALQTVYLREISSLQWEKMQESNESNQLPLPQGYSSRTSVELPYYSKFLLIAAYLTSYNPAKSDKRFFVKHSGKAKKSKIERKHERTSNHMLGPKPFPMDRLLAIFYSICEGKVAPTANIFMQMLRYFGILHILAVCVAYKPSVGPFFFLCNYHGNVNELGIDKGEVAVGVSIEGNPDTYVPGNFYNVTVTSSLNFDGFFLTGLYTLTSEALANLRNQGFYGNSLNGQSLMCSMVHHHISLQPQHKLSFLWLAPPSGTGCVSFLATATLGQQLLFKDTTVLQMCEAGGSPSSPLRPELATVHNDGVILRDDFDSSDNFSPSIWMLTSGVNISNNCGTVMYGDSALFCESQGERRLVTVPLNTTAAIVLQFALSSGSCSSKSNDDQNITVSLGLNSCSDWLKIDTVIPPEPGRSEVHLVHLPPWGRGEGICIQWQQISRNYVETTPTTTPTTTITTTPKPTTTTVYVPIFIPNDQPMIDNIQNDQSQAAFDGCWAIDNVLVANMAHPPTVLEENFDPVDPGKWLFFPGANIRHKCLSEENSMYFNLANQSHNYVVSRDLDLSPADVMDDVMLEEQFESKFQPGWQITGGRVDVVCGILYQANSMIFDGAGERKACTPYMDTRTAGNLRFYFGFGSGACRVTETEKVKVSLYLENKKGHSYVLRELGYKGFKEPQLISIPINGYQRQTWSRICWLQKYHTGLNKDVWAIDGVQVLPHFPQRLEENKNKVSQFSLNLQCGNDAKKNSVTLEYSTDQGRSWYPLHEPCLPGNCLGKHQPVRSKFESPDFRSWKRVTQPLPYAAMVPTVRFRWIQEEGTKSPNWAVDDVFIGDCKDGCSGHGQCLQTGCKCDFGYSGTTCKQPAVPHPTSMLENFVDQSVMSSSSLMNVRGASLGYDCDVLASGKALVFNAGGPRRLVTTDFNTTNNRYIQFYIRVGSNSVLSKCPPPDRASESVILDYSCNGGLTWDLIKVFSSEDIRDPQADIVMLPAHAKGPACRFRFWQPNHSGPGFDVWAIDGLSLNDQLFNTLNLPMDDYRNNSQEVAVNLGRITDGYCDGRKSMSFIDEKVDGDMRFLMTEPLHIGPTYIMQFDLVMGCNLMYDMTKDNLLYLEYSSDHGLSWSLVQEPCVPPTSCKEYKEGTVYKPWKYTKWTQVTVMLPPSTWGHAIRFRLRQSDWSTTDSWAVSRLYIGQQCPRMCNGHGTCVEGVCQCESGFSGEECKASTPMDSTMQADFGLRYEPEEDFKHIWGGEVTSGQKGCGTLLSGESLYFSMDGTREVQTKDFDTSGADYIQFYMRIGGGLPDCNGGDSREEGVILQYSKDGGITWHTLQEMAPNLYRTPKFVHVVLPKDAKSSITRFRWWQPSHSGGGRDQWALDEVKIGSYERLRKIQDNFNDHADVMDSGMWLIVTEGVRGKYCQARDPALILANQENNKYVITKDLDLEAGDVIQFKINVGCSNQFRLDHPVLLQYSHNGGQTWRLVHEPCYQENDCDGLHTEGTIYYSGPQGSWQTVMIPVSEEVAMHPVMFRWWQPGGYAFSFALNDVYIGPPCPENCHRNGLCHNDRCECLQGFTDVDCDFLGDSPYGLVDWFDNHHEPKDTWKRVMGGKLGLGCGVVDYGNSMYFSGEGIREAVTVPLNTVHLRMLQFMVKIGGNGDAIRCTTPISRNEGIIVDYSTDNEITWNVLKMVEPRIQNETREFVTLELPPGAKTERTIFRFWQPLGYGGMPRAEWGLDSVIIGVNETNVNGFQDDFNSMMPDPQNWLQTESAVPRITCQSNGNALEFSRDKDLRFAETQDFHISPSSFLQFDIAMACDSLYSTLYGVMLEYSVDMGQTWHPVVDQCTPPDFQCSGYHLSSEYMSEQHKNWTRITVYLPPGAVSPATRFRWKQRSDIPRGHVWALDNVYLGNGCPWLCSGHGYCRDGNCVCDAGFSGPLCEPSRPLPMMLRDDFNKDNIDMENWREIYGGETSNICGQIVSGKALTFHEDHMRMIVSRDIDTSMLESVEFYFKYGCNGKVFDWPRSESVLLQYSTNGGITWNLLKEIHYTNHTDSRFFSLDIPMKAKAKATRFRFWQPSNKGKMLSTWAVDNFYIGKMMTNPSMLADDFDTKPLSEAWLFVNDGEIGGFCQHNIRADTRTAGISAMVFRHGPKSGRRYVVTSDLDVGPMSVVQFDINVGCESEPSEKYPIQLEYSANGGKTWHLLVPNCAETSSARCFDVDLHPTLYYGGTTKYWRRIVVPLDNIYICGSLRFRWYQGSVPSDDFAPEWAIDNVFIGMACMDHCLGHGSCSDTMMCTCDPSYHGDSDQIDEEKWQLWSGGVISDQCGNLVAGESLYFNNNGERVLVTKDLNLSKVSTVQFFIQLGCKVAPPEETTFPVYLQYSTNNGITWTSIEQFDFNRGSNSPSYVALHLPEKARTNSTIVRWWQPSLDGTFNDEWAIDQIYVGGDVNGVQPLSDDPMIPRETSWLLYPGGTVEEVCGTPHKAIHFNGDTKVRYAVSADVTVEDNTFVQFDLAMSCSPNKECYEIRIEYSHDFGISWKELQPPCLPSDVDCGRFYPGSTLSSDVHTGWNRVTIPLPYYTKAKAVRLRWTQPSGYGKNQPWAVNHLYIGKDCPDWCNGHGKCSESGCVCDSNWGGTNCSEPIEPLPQYLYEKFDETINSSMWLKVVGGEVKPACHVLGGGNALHFKKDCSRLLISHDLDLRGALFIQFYFLFGCHSFPKSRNQGVLVDFSVDGGSTWMPVTELYYALFQSPRFVTVKLPEAAKKNGVRFRWWQPLHGGKQVGDWTIDNIYIGGAEVNPNSLTSDFDIGINNKEWLRDDNVNVNEYCEEDNVAAGTTLAAEDSVITTRDLNVRENDTLQFEINVGCGQSYNSSTAPVHLQYSTDYGVKWNYLSPQCLPNDPQCNGGPHSATIFYGDPMGMWRRHIFKLFDLPVSRATRFRWFQRADGGNGDTHTWGLRNVYIGPSCTSLCNGHGTCEYPQCLCDPGYTGTDCGRLVMANPTYLKDNFEQPEIDKTKWSVVEGGGLGKSCQNLVEGSAVVMSGPVNRQLVTVDLDLRDAKFVQFIASIGGERNGHGCFIPNSPEHSVILQYSTDGGISWDTLHILDFGSYVHPKRDYIPLPLSARTASTRVRWWQPLTNDGSQRGPQWALDNVYIGGSEINPSQIQVSFDENQPQRDSSWEFNTYSDVQDNICQKGDNSLTWEEGTGVRSFTTKQMIVQDNYMLQFKIVIGCDNHFNVCSPHPSVKLEYNKNPTLDRWDLGQAALSTRSKQANRTASPVITIRPSVYNADGHSSWTLVTIPLNENLFSSTTRFRWSQNATEHEGPSWAIDDIYVGERCPRMCHSRGTCRSGQCFCDRGYFGISCEPQGNTLIRKMFDNFEGGIFRFYWSSILGGEIGFGCGALLPYAHGKTLYFNGCGSREARTVEMDLSYARKVMFVIQIGCRAQTPDCNVKTGSNSQYRGVILQYSKNKGAEWELIARHDPEDYLNPKRAAYDLPNDAQTKGVMFRWWQPVHGGKGHDQWAIDHVEILQ</sequence>
<keyword evidence="9" id="KW-0479">Metal-binding</keyword>
<evidence type="ECO:0000256" key="19">
    <source>
        <dbReference type="ARBA" id="ARBA00023900"/>
    </source>
</evidence>
<evidence type="ECO:0000256" key="22">
    <source>
        <dbReference type="ARBA" id="ARBA00069657"/>
    </source>
</evidence>
<dbReference type="Pfam" id="PF23106">
    <property type="entry name" value="EGF_Teneurin"/>
    <property type="match status" value="3"/>
</dbReference>
<evidence type="ECO:0000256" key="9">
    <source>
        <dbReference type="ARBA" id="ARBA00022723"/>
    </source>
</evidence>
<protein>
    <recommendedName>
        <fullName evidence="22">Origin recognition complex subunit 5</fullName>
    </recommendedName>
    <alternativeName>
        <fullName evidence="19">Reelin</fullName>
    </alternativeName>
</protein>
<evidence type="ECO:0000256" key="12">
    <source>
        <dbReference type="ARBA" id="ARBA00022825"/>
    </source>
</evidence>
<keyword evidence="11" id="KW-0378">Hydrolase</keyword>
<dbReference type="InterPro" id="IPR049419">
    <property type="entry name" value="Reelin_subrepeat-B"/>
</dbReference>
<dbReference type="Proteomes" id="UP001186944">
    <property type="component" value="Unassembled WGS sequence"/>
</dbReference>
<dbReference type="PANTHER" id="PTHR11841">
    <property type="entry name" value="REELIN"/>
    <property type="match status" value="1"/>
</dbReference>
<comment type="subcellular location">
    <subcellularLocation>
        <location evidence="1">Nucleus</location>
    </subcellularLocation>
    <subcellularLocation>
        <location evidence="2">Secreted</location>
        <location evidence="2">Extracellular space</location>
        <location evidence="2">Extracellular matrix</location>
    </subcellularLocation>
</comment>